<dbReference type="PATRIC" id="fig|926562.3.peg.1452"/>
<dbReference type="Gene3D" id="2.130.10.10">
    <property type="entry name" value="YVTN repeat-like/Quinoprotein amine dehydrogenase"/>
    <property type="match status" value="2"/>
</dbReference>
<dbReference type="EMBL" id="CP003156">
    <property type="protein sequence ID" value="AEV32438.1"/>
    <property type="molecule type" value="Genomic_DNA"/>
</dbReference>
<dbReference type="AlphaFoldDB" id="G8R870"/>
<accession>G8R870</accession>
<dbReference type="RefSeq" id="WP_014201794.1">
    <property type="nucleotide sequence ID" value="NC_016599.1"/>
</dbReference>
<dbReference type="InterPro" id="IPR015943">
    <property type="entry name" value="WD40/YVTN_repeat-like_dom_sf"/>
</dbReference>
<keyword evidence="1" id="KW-0602">Photosynthesis</keyword>
<dbReference type="OrthoDB" id="9764804at2"/>
<evidence type="ECO:0000313" key="6">
    <source>
        <dbReference type="EMBL" id="AEV32438.1"/>
    </source>
</evidence>
<evidence type="ECO:0000259" key="5">
    <source>
        <dbReference type="Pfam" id="PF18962"/>
    </source>
</evidence>
<reference evidence="6 7" key="1">
    <citation type="journal article" date="2012" name="Stand. Genomic Sci.">
        <title>Genome sequence of the orange-pigmented seawater bacterium Owenweeksia hongkongensis type strain (UST20020801(T)).</title>
        <authorList>
            <person name="Riedel T."/>
            <person name="Held B."/>
            <person name="Nolan M."/>
            <person name="Lucas S."/>
            <person name="Lapidus A."/>
            <person name="Tice H."/>
            <person name="Del Rio T.G."/>
            <person name="Cheng J.F."/>
            <person name="Han C."/>
            <person name="Tapia R."/>
            <person name="Goodwin L.A."/>
            <person name="Pitluck S."/>
            <person name="Liolios K."/>
            <person name="Mavromatis K."/>
            <person name="Pagani I."/>
            <person name="Ivanova N."/>
            <person name="Mikhailova N."/>
            <person name="Pati A."/>
            <person name="Chen A."/>
            <person name="Palaniappan K."/>
            <person name="Rohde M."/>
            <person name="Tindall B.J."/>
            <person name="Detter J.C."/>
            <person name="Goker M."/>
            <person name="Woyke T."/>
            <person name="Bristow J."/>
            <person name="Eisen J.A."/>
            <person name="Markowitz V."/>
            <person name="Hugenholtz P."/>
            <person name="Klenk H.P."/>
            <person name="Kyrpides N.C."/>
        </authorList>
    </citation>
    <scope>NUCLEOTIDE SEQUENCE</scope>
    <source>
        <strain evidence="7">DSM 17368 / JCM 12287 / NRRL B-23963</strain>
    </source>
</reference>
<dbReference type="Pfam" id="PF18962">
    <property type="entry name" value="Por_Secre_tail"/>
    <property type="match status" value="1"/>
</dbReference>
<evidence type="ECO:0008006" key="8">
    <source>
        <dbReference type="Google" id="ProtNLM"/>
    </source>
</evidence>
<organism evidence="6 7">
    <name type="scientific">Owenweeksia hongkongensis (strain DSM 17368 / CIP 108786 / JCM 12287 / NRRL B-23963 / UST20020801)</name>
    <dbReference type="NCBI Taxonomy" id="926562"/>
    <lineage>
        <taxon>Bacteria</taxon>
        <taxon>Pseudomonadati</taxon>
        <taxon>Bacteroidota</taxon>
        <taxon>Flavobacteriia</taxon>
        <taxon>Flavobacteriales</taxon>
        <taxon>Owenweeksiaceae</taxon>
        <taxon>Owenweeksia</taxon>
    </lineage>
</organism>
<feature type="domain" description="Secretion system C-terminal sorting" evidence="5">
    <location>
        <begin position="345"/>
        <end position="414"/>
    </location>
</feature>
<dbReference type="Proteomes" id="UP000005631">
    <property type="component" value="Chromosome"/>
</dbReference>
<feature type="domain" description="Photosynthesis system II assembly factor Ycf48/Hcf136-like" evidence="4">
    <location>
        <begin position="172"/>
        <end position="255"/>
    </location>
</feature>
<sequence>MKSKIYFLVCFALLAFQGQSQWNRIDTITHGSINSIHFINADTGFVYAQPGVIWRTANGGQTWDSIPLNFTGYLHDMAFANASVGYAVGGAWFPHGVHYPYAIYKTMDAGLSWDSIHVGGAGGVFNYVATVSDMEFFATSQEGMLHSDDGGLTYDTASVSNLPWGTEQYTRIRFLDANEGYVLVRSNSFVGHLFKLFKTTDSGGSWQSIHEDTASNFALDFVMTSSGNGLIVGNDNYVLRTTNGGNSWQKVAISDNSFFIHQIEEVDGHIYGLGSDSDDTTSVLFYSSDWGSSWQKQFSTKWTTGGLVDFSISSSTAGYFATWREVYKNEQLTSIPELQNSGFELYPNPASDFLSIKLNENGLAPYSICNIHGQRVLEGVVSDEGESRIPVGELKSGVYVLEFFQGKQRVNKRFVKK</sequence>
<dbReference type="KEGG" id="oho:Oweho_1442"/>
<proteinExistence type="predicted"/>
<dbReference type="NCBIfam" id="TIGR04183">
    <property type="entry name" value="Por_Secre_tail"/>
    <property type="match status" value="1"/>
</dbReference>
<dbReference type="GO" id="GO:0009523">
    <property type="term" value="C:photosystem II"/>
    <property type="evidence" value="ECO:0007669"/>
    <property type="project" value="UniProtKB-KW"/>
</dbReference>
<name>G8R870_OWEHD</name>
<keyword evidence="7" id="KW-1185">Reference proteome</keyword>
<gene>
    <name evidence="6" type="ordered locus">Oweho_1442</name>
</gene>
<keyword evidence="2" id="KW-0732">Signal</keyword>
<keyword evidence="3" id="KW-0604">Photosystem II</keyword>
<dbReference type="SUPFAM" id="SSF110296">
    <property type="entry name" value="Oligoxyloglucan reducing end-specific cellobiohydrolase"/>
    <property type="match status" value="1"/>
</dbReference>
<dbReference type="STRING" id="926562.Oweho_1442"/>
<evidence type="ECO:0000256" key="1">
    <source>
        <dbReference type="ARBA" id="ARBA00022531"/>
    </source>
</evidence>
<dbReference type="PANTHER" id="PTHR47199">
    <property type="entry name" value="PHOTOSYSTEM II STABILITY/ASSEMBLY FACTOR HCF136, CHLOROPLASTIC"/>
    <property type="match status" value="1"/>
</dbReference>
<dbReference type="PANTHER" id="PTHR47199:SF2">
    <property type="entry name" value="PHOTOSYSTEM II STABILITY_ASSEMBLY FACTOR HCF136, CHLOROPLASTIC"/>
    <property type="match status" value="1"/>
</dbReference>
<protein>
    <recommendedName>
        <fullName evidence="8">Photosystem II stability/assembly factor-like protein</fullName>
    </recommendedName>
</protein>
<evidence type="ECO:0000259" key="4">
    <source>
        <dbReference type="Pfam" id="PF14870"/>
    </source>
</evidence>
<dbReference type="eggNOG" id="COG4447">
    <property type="taxonomic scope" value="Bacteria"/>
</dbReference>
<dbReference type="InterPro" id="IPR026444">
    <property type="entry name" value="Secre_tail"/>
</dbReference>
<dbReference type="Pfam" id="PF14870">
    <property type="entry name" value="PSII_BNR"/>
    <property type="match status" value="1"/>
</dbReference>
<evidence type="ECO:0000256" key="3">
    <source>
        <dbReference type="ARBA" id="ARBA00023276"/>
    </source>
</evidence>
<evidence type="ECO:0000313" key="7">
    <source>
        <dbReference type="Proteomes" id="UP000005631"/>
    </source>
</evidence>
<evidence type="ECO:0000256" key="2">
    <source>
        <dbReference type="ARBA" id="ARBA00022729"/>
    </source>
</evidence>
<dbReference type="GO" id="GO:0015979">
    <property type="term" value="P:photosynthesis"/>
    <property type="evidence" value="ECO:0007669"/>
    <property type="project" value="UniProtKB-KW"/>
</dbReference>
<dbReference type="InterPro" id="IPR028203">
    <property type="entry name" value="PSII_CF48-like_dom"/>
</dbReference>
<dbReference type="HOGENOM" id="CLU_658622_0_0_10"/>